<keyword evidence="1" id="KW-0812">Transmembrane</keyword>
<proteinExistence type="predicted"/>
<feature type="transmembrane region" description="Helical" evidence="1">
    <location>
        <begin position="30"/>
        <end position="49"/>
    </location>
</feature>
<organism evidence="2 3">
    <name type="scientific">Ponticaulis profundi</name>
    <dbReference type="NCBI Taxonomy" id="2665222"/>
    <lineage>
        <taxon>Bacteria</taxon>
        <taxon>Pseudomonadati</taxon>
        <taxon>Pseudomonadota</taxon>
        <taxon>Alphaproteobacteria</taxon>
        <taxon>Hyphomonadales</taxon>
        <taxon>Hyphomonadaceae</taxon>
        <taxon>Ponticaulis</taxon>
    </lineage>
</organism>
<evidence type="ECO:0008006" key="4">
    <source>
        <dbReference type="Google" id="ProtNLM"/>
    </source>
</evidence>
<evidence type="ECO:0000313" key="3">
    <source>
        <dbReference type="Proteomes" id="UP001596303"/>
    </source>
</evidence>
<name>A0ABW1SBK0_9PROT</name>
<dbReference type="Proteomes" id="UP001596303">
    <property type="component" value="Unassembled WGS sequence"/>
</dbReference>
<evidence type="ECO:0000313" key="2">
    <source>
        <dbReference type="EMBL" id="MFC6198604.1"/>
    </source>
</evidence>
<sequence>MHWLALLAGCLALILARVLRAPLKSYRLTGFAWFFAALLITGFAIRIGAESQKITRPTEYDSFVVHAADLVREDPDAPLVVFLGASFTRNALDDEELTRRLRAKGYPHRVINLSLQGASLQERDQSLWDFMRLTQRAPDVAFLEVADEFDRDPAYVFNVAKFSDRAIKQVTPNAAYWSVKGLSQGQCDGMASCVKAWAFLGIHAVMNWSNIGLLATGESIPDIEAVPAFDPQDTPRDTFTLSVDEIRAALEVPAEVTPSNGPSWARLFRMDQRDRLMQAGVRRVAYYYPPVISPDEREYVADLCAGELSAFPCIAPVDRTLLAQLERPVWFDDKHLLRDGADVYTDWLAGQIDQWGALK</sequence>
<accession>A0ABW1SBK0</accession>
<gene>
    <name evidence="2" type="ORF">ACFQDM_10955</name>
</gene>
<keyword evidence="1" id="KW-1133">Transmembrane helix</keyword>
<reference evidence="3" key="1">
    <citation type="journal article" date="2019" name="Int. J. Syst. Evol. Microbiol.">
        <title>The Global Catalogue of Microorganisms (GCM) 10K type strain sequencing project: providing services to taxonomists for standard genome sequencing and annotation.</title>
        <authorList>
            <consortium name="The Broad Institute Genomics Platform"/>
            <consortium name="The Broad Institute Genome Sequencing Center for Infectious Disease"/>
            <person name="Wu L."/>
            <person name="Ma J."/>
        </authorList>
    </citation>
    <scope>NUCLEOTIDE SEQUENCE [LARGE SCALE GENOMIC DNA]</scope>
    <source>
        <strain evidence="3">CGMCC-1.15741</strain>
    </source>
</reference>
<keyword evidence="3" id="KW-1185">Reference proteome</keyword>
<comment type="caution">
    <text evidence="2">The sequence shown here is derived from an EMBL/GenBank/DDBJ whole genome shotgun (WGS) entry which is preliminary data.</text>
</comment>
<dbReference type="RefSeq" id="WP_377378956.1">
    <property type="nucleotide sequence ID" value="NZ_JBHSSW010000012.1"/>
</dbReference>
<dbReference type="EMBL" id="JBHSSW010000012">
    <property type="protein sequence ID" value="MFC6198604.1"/>
    <property type="molecule type" value="Genomic_DNA"/>
</dbReference>
<keyword evidence="1" id="KW-0472">Membrane</keyword>
<evidence type="ECO:0000256" key="1">
    <source>
        <dbReference type="SAM" id="Phobius"/>
    </source>
</evidence>
<protein>
    <recommendedName>
        <fullName evidence="4">SGNH/GDSL hydrolase family protein</fullName>
    </recommendedName>
</protein>